<sequence>MEKCQWNFQAGGQTDGFYPEMRPHFRIQIQGPRQPALPVFGRVVPADQRAPATGAVCREGNQGGGVKTPSYMTTPSRYHAPLYPPVAGPRCSVSPPPVALLPGPLSTEGCAKGGLEGSARDPRPSHSFDLQRRAPGEHMVSHNLTLCPQQQQQQSELAPRFAFVSPPPPRGLGPLLPPGGRVAPPRTDPQSVAATSHSNVCPINFRWYFLCLPW</sequence>
<keyword evidence="3" id="KW-1185">Reference proteome</keyword>
<accession>A0A9N7V234</accession>
<protein>
    <submittedName>
        <fullName evidence="2">Uncharacterized protein</fullName>
    </submittedName>
</protein>
<organism evidence="2 3">
    <name type="scientific">Pleuronectes platessa</name>
    <name type="common">European plaice</name>
    <dbReference type="NCBI Taxonomy" id="8262"/>
    <lineage>
        <taxon>Eukaryota</taxon>
        <taxon>Metazoa</taxon>
        <taxon>Chordata</taxon>
        <taxon>Craniata</taxon>
        <taxon>Vertebrata</taxon>
        <taxon>Euteleostomi</taxon>
        <taxon>Actinopterygii</taxon>
        <taxon>Neopterygii</taxon>
        <taxon>Teleostei</taxon>
        <taxon>Neoteleostei</taxon>
        <taxon>Acanthomorphata</taxon>
        <taxon>Carangaria</taxon>
        <taxon>Pleuronectiformes</taxon>
        <taxon>Pleuronectoidei</taxon>
        <taxon>Pleuronectidae</taxon>
        <taxon>Pleuronectes</taxon>
    </lineage>
</organism>
<gene>
    <name evidence="2" type="ORF">PLEPLA_LOCUS29111</name>
</gene>
<evidence type="ECO:0000256" key="1">
    <source>
        <dbReference type="SAM" id="MobiDB-lite"/>
    </source>
</evidence>
<feature type="compositionally biased region" description="Pro residues" evidence="1">
    <location>
        <begin position="167"/>
        <end position="177"/>
    </location>
</feature>
<dbReference type="EMBL" id="CADEAL010002620">
    <property type="protein sequence ID" value="CAB1441335.1"/>
    <property type="molecule type" value="Genomic_DNA"/>
</dbReference>
<reference evidence="2" key="1">
    <citation type="submission" date="2020-03" db="EMBL/GenBank/DDBJ databases">
        <authorList>
            <person name="Weist P."/>
        </authorList>
    </citation>
    <scope>NUCLEOTIDE SEQUENCE</scope>
</reference>
<proteinExistence type="predicted"/>
<evidence type="ECO:0000313" key="2">
    <source>
        <dbReference type="EMBL" id="CAB1441335.1"/>
    </source>
</evidence>
<dbReference type="AlphaFoldDB" id="A0A9N7V234"/>
<dbReference type="Proteomes" id="UP001153269">
    <property type="component" value="Unassembled WGS sequence"/>
</dbReference>
<comment type="caution">
    <text evidence="2">The sequence shown here is derived from an EMBL/GenBank/DDBJ whole genome shotgun (WGS) entry which is preliminary data.</text>
</comment>
<evidence type="ECO:0000313" key="3">
    <source>
        <dbReference type="Proteomes" id="UP001153269"/>
    </source>
</evidence>
<name>A0A9N7V234_PLEPL</name>
<feature type="region of interest" description="Disordered" evidence="1">
    <location>
        <begin position="167"/>
        <end position="194"/>
    </location>
</feature>